<evidence type="ECO:0000313" key="3">
    <source>
        <dbReference type="EMBL" id="KAK7461713.1"/>
    </source>
</evidence>
<feature type="transmembrane region" description="Helical" evidence="2">
    <location>
        <begin position="86"/>
        <end position="113"/>
    </location>
</feature>
<gene>
    <name evidence="3" type="ORF">VKT23_008139</name>
</gene>
<evidence type="ECO:0000256" key="1">
    <source>
        <dbReference type="SAM" id="MobiDB-lite"/>
    </source>
</evidence>
<feature type="transmembrane region" description="Helical" evidence="2">
    <location>
        <begin position="177"/>
        <end position="200"/>
    </location>
</feature>
<evidence type="ECO:0000313" key="4">
    <source>
        <dbReference type="Proteomes" id="UP001498398"/>
    </source>
</evidence>
<keyword evidence="2" id="KW-0812">Transmembrane</keyword>
<proteinExistence type="predicted"/>
<keyword evidence="2" id="KW-0472">Membrane</keyword>
<feature type="region of interest" description="Disordered" evidence="1">
    <location>
        <begin position="279"/>
        <end position="318"/>
    </location>
</feature>
<dbReference type="Proteomes" id="UP001498398">
    <property type="component" value="Unassembled WGS sequence"/>
</dbReference>
<keyword evidence="2" id="KW-1133">Transmembrane helix</keyword>
<sequence length="318" mass="35620">MIVVTCILYLSSTTLLTLNASWFLRNKIRKILILDPQDSIADKFERSQSEISKFGIPSEALFLSNMMIGDAVVIWRAWVIWEKRTIIILFPVVCLLAALGFAITDVICLHASSLPTASTIPVGSRVCVWAEPISWGLSLLTNIISTSLIAVKAWLFRRSIKQLLGTATPPSSRAQRVLILLVESGFIYCLFWIGEITLFFPIERTSNARYLWEFFAGLGDQISGMYPTSIIVLVSLQQTFVETTMVNTREQPEAPLSRILFAHSAQEATSTFPRTLDTTSTQVEMRKRRTEGSTQDDDMRTTNAINESLEGNSTIKEV</sequence>
<evidence type="ECO:0000256" key="2">
    <source>
        <dbReference type="SAM" id="Phobius"/>
    </source>
</evidence>
<reference evidence="3 4" key="1">
    <citation type="submission" date="2024-01" db="EMBL/GenBank/DDBJ databases">
        <title>A draft genome for the cacao thread blight pathogen Marasmiellus scandens.</title>
        <authorList>
            <person name="Baruah I.K."/>
            <person name="Leung J."/>
            <person name="Bukari Y."/>
            <person name="Amoako-Attah I."/>
            <person name="Meinhardt L.W."/>
            <person name="Bailey B.A."/>
            <person name="Cohen S.P."/>
        </authorList>
    </citation>
    <scope>NUCLEOTIDE SEQUENCE [LARGE SCALE GENOMIC DNA]</scope>
    <source>
        <strain evidence="3 4">GH-19</strain>
    </source>
</reference>
<organism evidence="3 4">
    <name type="scientific">Marasmiellus scandens</name>
    <dbReference type="NCBI Taxonomy" id="2682957"/>
    <lineage>
        <taxon>Eukaryota</taxon>
        <taxon>Fungi</taxon>
        <taxon>Dikarya</taxon>
        <taxon>Basidiomycota</taxon>
        <taxon>Agaricomycotina</taxon>
        <taxon>Agaricomycetes</taxon>
        <taxon>Agaricomycetidae</taxon>
        <taxon>Agaricales</taxon>
        <taxon>Marasmiineae</taxon>
        <taxon>Omphalotaceae</taxon>
        <taxon>Marasmiellus</taxon>
    </lineage>
</organism>
<dbReference type="EMBL" id="JBANRG010000012">
    <property type="protein sequence ID" value="KAK7461713.1"/>
    <property type="molecule type" value="Genomic_DNA"/>
</dbReference>
<name>A0ABR1JK68_9AGAR</name>
<accession>A0ABR1JK68</accession>
<keyword evidence="4" id="KW-1185">Reference proteome</keyword>
<protein>
    <submittedName>
        <fullName evidence="3">Uncharacterized protein</fullName>
    </submittedName>
</protein>
<feature type="transmembrane region" description="Helical" evidence="2">
    <location>
        <begin position="60"/>
        <end position="79"/>
    </location>
</feature>
<comment type="caution">
    <text evidence="3">The sequence shown here is derived from an EMBL/GenBank/DDBJ whole genome shotgun (WGS) entry which is preliminary data.</text>
</comment>
<feature type="compositionally biased region" description="Polar residues" evidence="1">
    <location>
        <begin position="301"/>
        <end position="318"/>
    </location>
</feature>
<feature type="transmembrane region" description="Helical" evidence="2">
    <location>
        <begin position="133"/>
        <end position="156"/>
    </location>
</feature>